<reference evidence="1 2" key="1">
    <citation type="submission" date="2017-12" db="EMBL/GenBank/DDBJ databases">
        <authorList>
            <person name="Pombert J.-F."/>
            <person name="Haag K.L."/>
            <person name="Ebert D."/>
        </authorList>
    </citation>
    <scope>NUCLEOTIDE SEQUENCE [LARGE SCALE GENOMIC DNA]</scope>
    <source>
        <strain evidence="1">IL-G-3</strain>
    </source>
</reference>
<evidence type="ECO:0000313" key="2">
    <source>
        <dbReference type="Proteomes" id="UP000292282"/>
    </source>
</evidence>
<proteinExistence type="predicted"/>
<name>A0A4Q9LRT3_9MICR</name>
<accession>A0A4Q9LRT3</accession>
<dbReference type="AlphaFoldDB" id="A0A4Q9LRT3"/>
<evidence type="ECO:0000313" key="1">
    <source>
        <dbReference type="EMBL" id="TBU10381.1"/>
    </source>
</evidence>
<comment type="caution">
    <text evidence="1">The sequence shown here is derived from an EMBL/GenBank/DDBJ whole genome shotgun (WGS) entry which is preliminary data.</text>
</comment>
<keyword evidence="2" id="KW-1185">Reference proteome</keyword>
<dbReference type="EMBL" id="PITK01001804">
    <property type="protein sequence ID" value="TBU10381.1"/>
    <property type="molecule type" value="Genomic_DNA"/>
</dbReference>
<dbReference type="Proteomes" id="UP000292282">
    <property type="component" value="Unassembled WGS sequence"/>
</dbReference>
<dbReference type="VEuPathDB" id="MicrosporidiaDB:CWI38_1804p0010"/>
<sequence>MPNCRKLFSETKKIMFEYKNNYENSPLEHLNCVKEIKIKIIQLKKLLRKIERCKVKSTKVLNKLSEVIKEEEIVDLYKNYHIFDIDDLF</sequence>
<gene>
    <name evidence="1" type="ORF">CWI38_1804p0010</name>
</gene>
<protein>
    <submittedName>
        <fullName evidence="1">Uncharacterized protein</fullName>
    </submittedName>
</protein>
<organism evidence="1 2">
    <name type="scientific">Hamiltosporidium tvaerminnensis</name>
    <dbReference type="NCBI Taxonomy" id="1176355"/>
    <lineage>
        <taxon>Eukaryota</taxon>
        <taxon>Fungi</taxon>
        <taxon>Fungi incertae sedis</taxon>
        <taxon>Microsporidia</taxon>
        <taxon>Dubosqiidae</taxon>
        <taxon>Hamiltosporidium</taxon>
    </lineage>
</organism>